<dbReference type="PANTHER" id="PTHR33490">
    <property type="entry name" value="BLR5614 PROTEIN-RELATED"/>
    <property type="match status" value="1"/>
</dbReference>
<dbReference type="Proteomes" id="UP001222118">
    <property type="component" value="Chromosome"/>
</dbReference>
<sequence>MLYDIRLQLNYEYDSPVQGGRHLIRVRPGSIPGVQRVIAASLTCDPPPTQSSAFTDFFGNGVTTIAYSGAHEYLDVKLTARVMVEQTMPPADLSPTLIELRTEMAEIWSVAPDSPHHFLAVSRRIPSDPEIATYARQIMAPASSVFAKAMTLCNAINADFAYDSEATDVETSPAEAFALKKGVCQDFSQVMISGLRSLGIPAGYVSGFLRTNPPPGKPRLEGADAMHAWVRVWCGRTAGWIEFDPTNAMLAGPDHITIGHGRDYADIAPIVGVLKTSGSQEASQSVDVLRLE</sequence>
<dbReference type="Pfam" id="PF08379">
    <property type="entry name" value="Bact_transglu_N"/>
    <property type="match status" value="1"/>
</dbReference>
<accession>A0ABY7Z2N0</accession>
<keyword evidence="3" id="KW-1185">Reference proteome</keyword>
<dbReference type="RefSeq" id="WP_282213056.1">
    <property type="nucleotide sequence ID" value="NZ_CP118247.1"/>
</dbReference>
<dbReference type="PANTHER" id="PTHR33490:SF7">
    <property type="entry name" value="BLR2979 PROTEIN"/>
    <property type="match status" value="1"/>
</dbReference>
<dbReference type="SUPFAM" id="SSF54001">
    <property type="entry name" value="Cysteine proteinases"/>
    <property type="match status" value="1"/>
</dbReference>
<dbReference type="InterPro" id="IPR002931">
    <property type="entry name" value="Transglutaminase-like"/>
</dbReference>
<evidence type="ECO:0000313" key="3">
    <source>
        <dbReference type="Proteomes" id="UP001222118"/>
    </source>
</evidence>
<gene>
    <name evidence="2" type="ORF">PSQ90_11970</name>
</gene>
<evidence type="ECO:0000313" key="2">
    <source>
        <dbReference type="EMBL" id="WDR07543.1"/>
    </source>
</evidence>
<dbReference type="Pfam" id="PF01841">
    <property type="entry name" value="Transglut_core"/>
    <property type="match status" value="1"/>
</dbReference>
<name>A0ABY7Z2N0_9HYPH</name>
<dbReference type="InterPro" id="IPR038765">
    <property type="entry name" value="Papain-like_cys_pep_sf"/>
</dbReference>
<organism evidence="2 3">
    <name type="scientific">Devosia rhodophyticola</name>
    <dbReference type="NCBI Taxonomy" id="3026423"/>
    <lineage>
        <taxon>Bacteria</taxon>
        <taxon>Pseudomonadati</taxon>
        <taxon>Pseudomonadota</taxon>
        <taxon>Alphaproteobacteria</taxon>
        <taxon>Hyphomicrobiales</taxon>
        <taxon>Devosiaceae</taxon>
        <taxon>Devosia</taxon>
    </lineage>
</organism>
<dbReference type="SMART" id="SM00460">
    <property type="entry name" value="TGc"/>
    <property type="match status" value="1"/>
</dbReference>
<feature type="domain" description="Transglutaminase-like" evidence="1">
    <location>
        <begin position="176"/>
        <end position="247"/>
    </location>
</feature>
<reference evidence="2 3" key="1">
    <citation type="submission" date="2023-02" db="EMBL/GenBank/DDBJ databases">
        <title>Devosia chondri sp. nov., isolated from the phycosphere of marine algae.</title>
        <authorList>
            <person name="Kim J.M."/>
            <person name="Lee J.K."/>
            <person name="Choi B.J."/>
            <person name="Bayburt H."/>
            <person name="Jeon C.O."/>
        </authorList>
    </citation>
    <scope>NUCLEOTIDE SEQUENCE [LARGE SCALE GENOMIC DNA]</scope>
    <source>
        <strain evidence="2 3">G2-5</strain>
    </source>
</reference>
<dbReference type="EMBL" id="CP118247">
    <property type="protein sequence ID" value="WDR07543.1"/>
    <property type="molecule type" value="Genomic_DNA"/>
</dbReference>
<dbReference type="Gene3D" id="3.10.620.30">
    <property type="match status" value="1"/>
</dbReference>
<protein>
    <submittedName>
        <fullName evidence="2">Transglutaminase family protein</fullName>
    </submittedName>
</protein>
<evidence type="ECO:0000259" key="1">
    <source>
        <dbReference type="SMART" id="SM00460"/>
    </source>
</evidence>
<dbReference type="InterPro" id="IPR013589">
    <property type="entry name" value="Bac_transglu_N"/>
</dbReference>
<proteinExistence type="predicted"/>